<keyword evidence="3" id="KW-1185">Reference proteome</keyword>
<evidence type="ECO:0000313" key="3">
    <source>
        <dbReference type="Proteomes" id="UP001318860"/>
    </source>
</evidence>
<feature type="region of interest" description="Disordered" evidence="1">
    <location>
        <begin position="59"/>
        <end position="82"/>
    </location>
</feature>
<evidence type="ECO:0008006" key="4">
    <source>
        <dbReference type="Google" id="ProtNLM"/>
    </source>
</evidence>
<dbReference type="Proteomes" id="UP001318860">
    <property type="component" value="Unassembled WGS sequence"/>
</dbReference>
<evidence type="ECO:0000313" key="2">
    <source>
        <dbReference type="EMBL" id="KAK6139108.1"/>
    </source>
</evidence>
<organism evidence="2 3">
    <name type="scientific">Rehmannia glutinosa</name>
    <name type="common">Chinese foxglove</name>
    <dbReference type="NCBI Taxonomy" id="99300"/>
    <lineage>
        <taxon>Eukaryota</taxon>
        <taxon>Viridiplantae</taxon>
        <taxon>Streptophyta</taxon>
        <taxon>Embryophyta</taxon>
        <taxon>Tracheophyta</taxon>
        <taxon>Spermatophyta</taxon>
        <taxon>Magnoliopsida</taxon>
        <taxon>eudicotyledons</taxon>
        <taxon>Gunneridae</taxon>
        <taxon>Pentapetalae</taxon>
        <taxon>asterids</taxon>
        <taxon>lamiids</taxon>
        <taxon>Lamiales</taxon>
        <taxon>Orobanchaceae</taxon>
        <taxon>Rehmannieae</taxon>
        <taxon>Rehmannia</taxon>
    </lineage>
</organism>
<proteinExistence type="predicted"/>
<feature type="compositionally biased region" description="Basic and acidic residues" evidence="1">
    <location>
        <begin position="14"/>
        <end position="25"/>
    </location>
</feature>
<evidence type="ECO:0000256" key="1">
    <source>
        <dbReference type="SAM" id="MobiDB-lite"/>
    </source>
</evidence>
<protein>
    <recommendedName>
        <fullName evidence="4">Retrotransposon gag domain-containing protein</fullName>
    </recommendedName>
</protein>
<reference evidence="2 3" key="1">
    <citation type="journal article" date="2021" name="Comput. Struct. Biotechnol. J.">
        <title>De novo genome assembly of the potent medicinal plant Rehmannia glutinosa using nanopore technology.</title>
        <authorList>
            <person name="Ma L."/>
            <person name="Dong C."/>
            <person name="Song C."/>
            <person name="Wang X."/>
            <person name="Zheng X."/>
            <person name="Niu Y."/>
            <person name="Chen S."/>
            <person name="Feng W."/>
        </authorList>
    </citation>
    <scope>NUCLEOTIDE SEQUENCE [LARGE SCALE GENOMIC DNA]</scope>
    <source>
        <strain evidence="2">DH-2019</strain>
    </source>
</reference>
<feature type="region of interest" description="Disordered" evidence="1">
    <location>
        <begin position="1"/>
        <end position="25"/>
    </location>
</feature>
<gene>
    <name evidence="2" type="ORF">DH2020_027153</name>
</gene>
<sequence>MVRDRGESSSGDRNQGEETHIPMSDRENVINRLMELIQQQSEQIQKLIHLRDTVGQLRARDESTTTKSRANRNGWGKIQKVNPPTFEDAVDPTDAEDWLRTLENLFQYSRVPEEEKVMCASFMLRCSAGHWWDTIKSIENVTTMTWERFKKLFMNKYFTAPIRAIRTGKLDH</sequence>
<name>A0ABR0VV46_REHGL</name>
<dbReference type="EMBL" id="JABTTQ020000531">
    <property type="protein sequence ID" value="KAK6139108.1"/>
    <property type="molecule type" value="Genomic_DNA"/>
</dbReference>
<accession>A0ABR0VV46</accession>
<comment type="caution">
    <text evidence="2">The sequence shown here is derived from an EMBL/GenBank/DDBJ whole genome shotgun (WGS) entry which is preliminary data.</text>
</comment>